<feature type="compositionally biased region" description="Basic residues" evidence="1">
    <location>
        <begin position="1"/>
        <end position="12"/>
    </location>
</feature>
<sequence>DNKDTKFKKKKSFDRDSGLGVMTVGNNSHHFASIQKKPLKYGYFDQESEGDGFQKDRFRRGSLPNGDLSPGLIRPSKSKYLPEPLNVSVTSSSRSTPSPMATTPPLVSNSRSGSRGSRQYPRERKFSSSNSSESSASCDDGIRTHGNRRASQYSQYLGKSQCYNVVPQSWNGELDYYEENYYNDHEPRNPKPSSTTVRPVSRVRNLSLNLTVPRSDPFTRNITSTRRASDCAISSGATPITEKEKKSMKIAEYHKYQEENIAAQYHKYRVNPLPVAGEEITPVRPMTPTLLHIQQEYKSVNARRFVDLNDGVSSPGRHKRTSQIETSRRISMTESNSGRTRKSQSFTAGKPPAGRPEHRKNQSETTIMQQQLHMPRAPQPQRHASSSIHLSSQFQNSATSLSSSGSTSGSGGPPTPNGKQSSVFGSSNTPSSVDDGCIKDKRKRNTLSVVNRQLSDQNGIY</sequence>
<feature type="compositionally biased region" description="Low complexity" evidence="1">
    <location>
        <begin position="88"/>
        <end position="118"/>
    </location>
</feature>
<feature type="non-terminal residue" evidence="2">
    <location>
        <position position="461"/>
    </location>
</feature>
<evidence type="ECO:0000313" key="2">
    <source>
        <dbReference type="EMBL" id="CAG8642233.1"/>
    </source>
</evidence>
<feature type="compositionally biased region" description="Polar residues" evidence="1">
    <location>
        <begin position="417"/>
        <end position="432"/>
    </location>
</feature>
<feature type="compositionally biased region" description="Polar residues" evidence="1">
    <location>
        <begin position="382"/>
        <end position="396"/>
    </location>
</feature>
<dbReference type="EMBL" id="CAJVPV010009509">
    <property type="protein sequence ID" value="CAG8642233.1"/>
    <property type="molecule type" value="Genomic_DNA"/>
</dbReference>
<comment type="caution">
    <text evidence="2">The sequence shown here is derived from an EMBL/GenBank/DDBJ whole genome shotgun (WGS) entry which is preliminary data.</text>
</comment>
<gene>
    <name evidence="2" type="ORF">AMORRO_LOCUS9569</name>
</gene>
<dbReference type="AlphaFoldDB" id="A0A9N9DJE3"/>
<reference evidence="2" key="1">
    <citation type="submission" date="2021-06" db="EMBL/GenBank/DDBJ databases">
        <authorList>
            <person name="Kallberg Y."/>
            <person name="Tangrot J."/>
            <person name="Rosling A."/>
        </authorList>
    </citation>
    <scope>NUCLEOTIDE SEQUENCE</scope>
    <source>
        <strain evidence="2">CL551</strain>
    </source>
</reference>
<feature type="region of interest" description="Disordered" evidence="1">
    <location>
        <begin position="1"/>
        <end position="29"/>
    </location>
</feature>
<proteinExistence type="predicted"/>
<keyword evidence="3" id="KW-1185">Reference proteome</keyword>
<dbReference type="OrthoDB" id="2441776at2759"/>
<feature type="compositionally biased region" description="Low complexity" evidence="1">
    <location>
        <begin position="127"/>
        <end position="137"/>
    </location>
</feature>
<feature type="region of interest" description="Disordered" evidence="1">
    <location>
        <begin position="43"/>
        <end position="143"/>
    </location>
</feature>
<evidence type="ECO:0000256" key="1">
    <source>
        <dbReference type="SAM" id="MobiDB-lite"/>
    </source>
</evidence>
<evidence type="ECO:0000313" key="3">
    <source>
        <dbReference type="Proteomes" id="UP000789342"/>
    </source>
</evidence>
<feature type="compositionally biased region" description="Polar residues" evidence="1">
    <location>
        <begin position="323"/>
        <end position="347"/>
    </location>
</feature>
<dbReference type="Proteomes" id="UP000789342">
    <property type="component" value="Unassembled WGS sequence"/>
</dbReference>
<organism evidence="2 3">
    <name type="scientific">Acaulospora morrowiae</name>
    <dbReference type="NCBI Taxonomy" id="94023"/>
    <lineage>
        <taxon>Eukaryota</taxon>
        <taxon>Fungi</taxon>
        <taxon>Fungi incertae sedis</taxon>
        <taxon>Mucoromycota</taxon>
        <taxon>Glomeromycotina</taxon>
        <taxon>Glomeromycetes</taxon>
        <taxon>Diversisporales</taxon>
        <taxon>Acaulosporaceae</taxon>
        <taxon>Acaulospora</taxon>
    </lineage>
</organism>
<protein>
    <submittedName>
        <fullName evidence="2">7151_t:CDS:1</fullName>
    </submittedName>
</protein>
<feature type="region of interest" description="Disordered" evidence="1">
    <location>
        <begin position="308"/>
        <end position="444"/>
    </location>
</feature>
<accession>A0A9N9DJE3</accession>
<feature type="compositionally biased region" description="Polar residues" evidence="1">
    <location>
        <begin position="363"/>
        <end position="372"/>
    </location>
</feature>
<name>A0A9N9DJE3_9GLOM</name>
<feature type="compositionally biased region" description="Low complexity" evidence="1">
    <location>
        <begin position="397"/>
        <end position="407"/>
    </location>
</feature>